<accession>A0ABS2EJZ7</accession>
<organism evidence="2 3">
    <name type="scientific">Drancourtella massiliensis</name>
    <dbReference type="NCBI Taxonomy" id="1632013"/>
    <lineage>
        <taxon>Bacteria</taxon>
        <taxon>Bacillati</taxon>
        <taxon>Bacillota</taxon>
        <taxon>Clostridia</taxon>
        <taxon>Eubacteriales</taxon>
        <taxon>Oscillospiraceae</taxon>
        <taxon>Drancourtella</taxon>
    </lineage>
</organism>
<dbReference type="RefSeq" id="WP_191435137.1">
    <property type="nucleotide sequence ID" value="NZ_JACJKH010000026.1"/>
</dbReference>
<evidence type="ECO:0000313" key="3">
    <source>
        <dbReference type="Proteomes" id="UP000775686"/>
    </source>
</evidence>
<dbReference type="Gene3D" id="3.40.50.10140">
    <property type="entry name" value="Toll/interleukin-1 receptor homology (TIR) domain"/>
    <property type="match status" value="1"/>
</dbReference>
<dbReference type="InterPro" id="IPR035897">
    <property type="entry name" value="Toll_tir_struct_dom_sf"/>
</dbReference>
<reference evidence="2 3" key="1">
    <citation type="journal article" date="2021" name="Sci. Rep.">
        <title>The distribution of antibiotic resistance genes in chicken gut microbiota commensals.</title>
        <authorList>
            <person name="Juricova H."/>
            <person name="Matiasovicova J."/>
            <person name="Kubasova T."/>
            <person name="Cejkova D."/>
            <person name="Rychlik I."/>
        </authorList>
    </citation>
    <scope>NUCLEOTIDE SEQUENCE [LARGE SCALE GENOMIC DNA]</scope>
    <source>
        <strain evidence="2 3">An770</strain>
    </source>
</reference>
<gene>
    <name evidence="2" type="ORF">H6A32_12760</name>
</gene>
<sequence>MKKIFISYSSRNQRLVEAFTKFLQLGMGMNKSDIFCTAYPDMLETGYSFIEKIRKNLQECETVISIITEEYLESAFCLVEMGAAWAMSKHYFPLVTVPYDRLNKTPLMGMQMRKLISIDDLSVIYDELHRCGVLVEYQTADFHKQAKDYVKQAKKIVEGGYQIEKDEEGYYETEISCVRKVAQKQFRCYGIKGHIADPPDGENAKSDWLFYRIDQFPSLEAGDRVRFKTSKSKINVFPDLGRARNIYPDDLTKLD</sequence>
<name>A0ABS2EJZ7_9FIRM</name>
<dbReference type="Proteomes" id="UP000775686">
    <property type="component" value="Unassembled WGS sequence"/>
</dbReference>
<dbReference type="EMBL" id="JACJKH010000026">
    <property type="protein sequence ID" value="MBM6745156.1"/>
    <property type="molecule type" value="Genomic_DNA"/>
</dbReference>
<proteinExistence type="predicted"/>
<keyword evidence="2" id="KW-0675">Receptor</keyword>
<evidence type="ECO:0000259" key="1">
    <source>
        <dbReference type="Pfam" id="PF13676"/>
    </source>
</evidence>
<dbReference type="InterPro" id="IPR000157">
    <property type="entry name" value="TIR_dom"/>
</dbReference>
<keyword evidence="3" id="KW-1185">Reference proteome</keyword>
<comment type="caution">
    <text evidence="2">The sequence shown here is derived from an EMBL/GenBank/DDBJ whole genome shotgun (WGS) entry which is preliminary data.</text>
</comment>
<feature type="domain" description="TIR" evidence="1">
    <location>
        <begin position="4"/>
        <end position="100"/>
    </location>
</feature>
<dbReference type="Pfam" id="PF13676">
    <property type="entry name" value="TIR_2"/>
    <property type="match status" value="1"/>
</dbReference>
<protein>
    <submittedName>
        <fullName evidence="2">Toll/interleukin-1 receptor domain-containing protein</fullName>
    </submittedName>
</protein>
<evidence type="ECO:0000313" key="2">
    <source>
        <dbReference type="EMBL" id="MBM6745156.1"/>
    </source>
</evidence>
<dbReference type="SUPFAM" id="SSF52200">
    <property type="entry name" value="Toll/Interleukin receptor TIR domain"/>
    <property type="match status" value="1"/>
</dbReference>